<feature type="domain" description="Gamma tubulin complex component C-terminal" evidence="7">
    <location>
        <begin position="508"/>
        <end position="839"/>
    </location>
</feature>
<name>A0ABQ9NQH8_9PEZI</name>
<feature type="region of interest" description="Disordered" evidence="6">
    <location>
        <begin position="116"/>
        <end position="143"/>
    </location>
</feature>
<dbReference type="InterPro" id="IPR041470">
    <property type="entry name" value="GCP_N"/>
</dbReference>
<proteinExistence type="inferred from homology"/>
<dbReference type="InterPro" id="IPR059169">
    <property type="entry name" value="GCP5_N_ext"/>
</dbReference>
<dbReference type="InterPro" id="IPR032797">
    <property type="entry name" value="Mod21_N"/>
</dbReference>
<evidence type="ECO:0000259" key="9">
    <source>
        <dbReference type="Pfam" id="PF17681"/>
    </source>
</evidence>
<comment type="similarity">
    <text evidence="1 5">Belongs to the TUBGCP family.</text>
</comment>
<comment type="caution">
    <text evidence="10">The sequence shown here is derived from an EMBL/GenBank/DDBJ whole genome shotgun (WGS) entry which is preliminary data.</text>
</comment>
<keyword evidence="4 5" id="KW-0206">Cytoskeleton</keyword>
<dbReference type="CDD" id="cd22572">
    <property type="entry name" value="GCP5_NTD"/>
    <property type="match status" value="1"/>
</dbReference>
<feature type="compositionally biased region" description="Acidic residues" evidence="6">
    <location>
        <begin position="765"/>
        <end position="783"/>
    </location>
</feature>
<dbReference type="GO" id="GO:0004642">
    <property type="term" value="F:phosphoribosylformylglycinamidine synthase activity"/>
    <property type="evidence" value="ECO:0007669"/>
    <property type="project" value="UniProtKB-EC"/>
</dbReference>
<comment type="subcellular location">
    <subcellularLocation>
        <location evidence="5">Cytoplasm</location>
        <location evidence="5">Cytoskeleton</location>
        <location evidence="5">Microtubule organizing center</location>
    </subcellularLocation>
</comment>
<feature type="compositionally biased region" description="Basic residues" evidence="6">
    <location>
        <begin position="123"/>
        <end position="132"/>
    </location>
</feature>
<dbReference type="InterPro" id="IPR007259">
    <property type="entry name" value="GCP"/>
</dbReference>
<feature type="domain" description="Gamma-Tubulin ring complex non-core subunit mod21 N-terminal" evidence="8">
    <location>
        <begin position="29"/>
        <end position="118"/>
    </location>
</feature>
<evidence type="ECO:0000256" key="6">
    <source>
        <dbReference type="SAM" id="MobiDB-lite"/>
    </source>
</evidence>
<evidence type="ECO:0000256" key="4">
    <source>
        <dbReference type="ARBA" id="ARBA00023212"/>
    </source>
</evidence>
<dbReference type="Pfam" id="PF17681">
    <property type="entry name" value="GCP_N_terminal"/>
    <property type="match status" value="1"/>
</dbReference>
<dbReference type="PANTHER" id="PTHR19302:SF33">
    <property type="entry name" value="GAMMA-TUBULIN COMPLEX COMPONENT 5"/>
    <property type="match status" value="1"/>
</dbReference>
<keyword evidence="3 5" id="KW-0493">Microtubule</keyword>
<evidence type="ECO:0000259" key="8">
    <source>
        <dbReference type="Pfam" id="PF14609"/>
    </source>
</evidence>
<feature type="region of interest" description="Disordered" evidence="6">
    <location>
        <begin position="737"/>
        <end position="796"/>
    </location>
</feature>
<evidence type="ECO:0000256" key="3">
    <source>
        <dbReference type="ARBA" id="ARBA00022701"/>
    </source>
</evidence>
<accession>A0ABQ9NQH8</accession>
<dbReference type="Pfam" id="PF04130">
    <property type="entry name" value="GCP_C_terminal"/>
    <property type="match status" value="1"/>
</dbReference>
<dbReference type="PANTHER" id="PTHR19302">
    <property type="entry name" value="GAMMA TUBULIN COMPLEX PROTEIN"/>
    <property type="match status" value="1"/>
</dbReference>
<keyword evidence="2 5" id="KW-0963">Cytoplasm</keyword>
<reference evidence="10" key="1">
    <citation type="submission" date="2022-10" db="EMBL/GenBank/DDBJ databases">
        <title>Culturing micro-colonial fungi from biological soil crusts in the Mojave desert and describing Neophaeococcomyces mojavensis, and introducing the new genera and species Taxawa tesnikishii.</title>
        <authorList>
            <person name="Kurbessoian T."/>
            <person name="Stajich J.E."/>
        </authorList>
    </citation>
    <scope>NUCLEOTIDE SEQUENCE</scope>
    <source>
        <strain evidence="10">TK_1</strain>
    </source>
</reference>
<organism evidence="10 11">
    <name type="scientific">Coniosporium apollinis</name>
    <dbReference type="NCBI Taxonomy" id="61459"/>
    <lineage>
        <taxon>Eukaryota</taxon>
        <taxon>Fungi</taxon>
        <taxon>Dikarya</taxon>
        <taxon>Ascomycota</taxon>
        <taxon>Pezizomycotina</taxon>
        <taxon>Dothideomycetes</taxon>
        <taxon>Dothideomycetes incertae sedis</taxon>
        <taxon>Coniosporium</taxon>
    </lineage>
</organism>
<keyword evidence="11" id="KW-1185">Reference proteome</keyword>
<keyword evidence="10" id="KW-0436">Ligase</keyword>
<evidence type="ECO:0000256" key="5">
    <source>
        <dbReference type="RuleBase" id="RU363050"/>
    </source>
</evidence>
<dbReference type="Proteomes" id="UP001172684">
    <property type="component" value="Unassembled WGS sequence"/>
</dbReference>
<evidence type="ECO:0000313" key="11">
    <source>
        <dbReference type="Proteomes" id="UP001172684"/>
    </source>
</evidence>
<evidence type="ECO:0000256" key="2">
    <source>
        <dbReference type="ARBA" id="ARBA00022490"/>
    </source>
</evidence>
<dbReference type="EMBL" id="JAPDRL010000037">
    <property type="protein sequence ID" value="KAJ9664442.1"/>
    <property type="molecule type" value="Genomic_DNA"/>
</dbReference>
<evidence type="ECO:0000259" key="7">
    <source>
        <dbReference type="Pfam" id="PF04130"/>
    </source>
</evidence>
<feature type="domain" description="Gamma tubulin complex component protein N-terminal" evidence="9">
    <location>
        <begin position="189"/>
        <end position="503"/>
    </location>
</feature>
<dbReference type="InterPro" id="IPR040457">
    <property type="entry name" value="GCP_C"/>
</dbReference>
<dbReference type="Gene3D" id="1.20.120.1900">
    <property type="entry name" value="Gamma-tubulin complex, C-terminal domain"/>
    <property type="match status" value="1"/>
</dbReference>
<gene>
    <name evidence="10" type="primary">ADE6_2</name>
    <name evidence="10" type="ORF">H2201_005190</name>
</gene>
<evidence type="ECO:0000313" key="10">
    <source>
        <dbReference type="EMBL" id="KAJ9664442.1"/>
    </source>
</evidence>
<evidence type="ECO:0000256" key="1">
    <source>
        <dbReference type="ARBA" id="ARBA00010337"/>
    </source>
</evidence>
<dbReference type="InterPro" id="IPR042241">
    <property type="entry name" value="GCP_C_sf"/>
</dbReference>
<sequence length="856" mass="96807">MQGAYGRVEQTASFEVKASYEGLVEKFSILNRDDLADALDIRLKKLADVSSKFTPEILSLFLHLSDRPVEKSRLKDLEALKPPPPPPPLTWADIYADDPLNEEGIWDDIDYAAESSEDEKKRGIPVRPRKKYTTPPSSVEDTEDALDPHSFILVPDVKELHGIDEVQFWKRPDLVDGYGTVKITELQAVREVLFMLRGLPTSLFRLDEDSGAITCNTSYALEHAIPATFHHLLTSSKGIGVRIYGLHQWARLRQSVLVLQTLQASTTARLREFDTDVAKIEQRFVAPERPVLVSLIQVHSEIEALAHPLKALAATLSAVDGSANRHTFKYLEALFDDTNIAQMAGDPGTFRFMADIFFECLQTYLKPVRKWMEEGELETDDQIFFVGVSDKGSEASSLWHERFVLRHGTDGNLHAPKFLHPAVRKVFNTGKSITFLKELGHNRMQDAFRTDVEPSLEFETVCSQNPAMLLTPFAELFNAAFENWIRSKHSAASLTLRQRLYEECGLWRSLDALEYIYFSRDGTLFQAFADELFERLEGRRRVWDDRFLLTELAQTTFSGIGCVNEDSIAIRVTSTKYPRRSIKTLSSISIEYMLPWSITNVIRRTSFKTYQRIFTFLLQVYRAKHLLRKLDFRSSHAVKVTKHTHLIYSLRYHMLWFTDILHAYLTSTVIDASTTTMRKRMAEAEDIDAMATVHEDYINRLRSQCLLSKNLAPIHQAIISLLDLCVLFTDAVAQPSARHAPAEAPTKRPTIGTNRRTSKRQATEPPDDESFSEDEDSDDGYEAEAEKGASVAEGPVGERLGKLREQFEKLCTFVAVGLRGVGRVGAEPAWEMLAERLEWGEGGMGDEGLGKGGVCD</sequence>
<protein>
    <recommendedName>
        <fullName evidence="5">Spindle pole body component</fullName>
    </recommendedName>
</protein>
<dbReference type="Pfam" id="PF14609">
    <property type="entry name" value="GCP5-Mod21_N"/>
    <property type="match status" value="1"/>
</dbReference>